<dbReference type="SUPFAM" id="SSF53955">
    <property type="entry name" value="Lysozyme-like"/>
    <property type="match status" value="1"/>
</dbReference>
<dbReference type="Proteomes" id="UP000078272">
    <property type="component" value="Unassembled WGS sequence"/>
</dbReference>
<dbReference type="RefSeq" id="WP_058633639.1">
    <property type="nucleotide sequence ID" value="NZ_LDPZ01000005.1"/>
</dbReference>
<dbReference type="InterPro" id="IPR045795">
    <property type="entry name" value="SLT_4"/>
</dbReference>
<evidence type="ECO:0000259" key="2">
    <source>
        <dbReference type="Pfam" id="PF19489"/>
    </source>
</evidence>
<dbReference type="EMBL" id="LDPZ01000005">
    <property type="protein sequence ID" value="KTQ98007.1"/>
    <property type="molecule type" value="Genomic_DNA"/>
</dbReference>
<dbReference type="InterPro" id="IPR023346">
    <property type="entry name" value="Lysozyme-like_dom_sf"/>
</dbReference>
<keyword evidence="1" id="KW-0732">Signal</keyword>
<accession>A0A175RES6</accession>
<comment type="caution">
    <text evidence="3">The sequence shown here is derived from an EMBL/GenBank/DDBJ whole genome shotgun (WGS) entry which is preliminary data.</text>
</comment>
<dbReference type="Pfam" id="PF19489">
    <property type="entry name" value="SLT_4"/>
    <property type="match status" value="1"/>
</dbReference>
<evidence type="ECO:0000313" key="3">
    <source>
        <dbReference type="EMBL" id="KTQ98007.1"/>
    </source>
</evidence>
<dbReference type="PROSITE" id="PS51257">
    <property type="entry name" value="PROKAR_LIPOPROTEIN"/>
    <property type="match status" value="1"/>
</dbReference>
<evidence type="ECO:0000256" key="1">
    <source>
        <dbReference type="SAM" id="SignalP"/>
    </source>
</evidence>
<feature type="chain" id="PRO_5008041907" evidence="1">
    <location>
        <begin position="19"/>
        <end position="196"/>
    </location>
</feature>
<proteinExistence type="predicted"/>
<feature type="domain" description="Transglycosylase SLT" evidence="2">
    <location>
        <begin position="11"/>
        <end position="194"/>
    </location>
</feature>
<organism evidence="3 4">
    <name type="scientific">Aureimonas ureilytica</name>
    <dbReference type="NCBI Taxonomy" id="401562"/>
    <lineage>
        <taxon>Bacteria</taxon>
        <taxon>Pseudomonadati</taxon>
        <taxon>Pseudomonadota</taxon>
        <taxon>Alphaproteobacteria</taxon>
        <taxon>Hyphomicrobiales</taxon>
        <taxon>Aurantimonadaceae</taxon>
        <taxon>Aureimonas</taxon>
    </lineage>
</organism>
<dbReference type="CDD" id="cd00442">
    <property type="entry name" value="Lyz-like"/>
    <property type="match status" value="1"/>
</dbReference>
<reference evidence="3 4" key="1">
    <citation type="journal article" date="2016" name="Front. Microbiol.">
        <title>Genomic Resource of Rice Seed Associated Bacteria.</title>
        <authorList>
            <person name="Midha S."/>
            <person name="Bansal K."/>
            <person name="Sharma S."/>
            <person name="Kumar N."/>
            <person name="Patil P.P."/>
            <person name="Chaudhry V."/>
            <person name="Patil P.B."/>
        </authorList>
    </citation>
    <scope>NUCLEOTIDE SEQUENCE [LARGE SCALE GENOMIC DNA]</scope>
    <source>
        <strain evidence="3 4">NS226</strain>
    </source>
</reference>
<name>A0A175RES6_9HYPH</name>
<evidence type="ECO:0000313" key="4">
    <source>
        <dbReference type="Proteomes" id="UP000078272"/>
    </source>
</evidence>
<dbReference type="Gene3D" id="1.10.530.10">
    <property type="match status" value="1"/>
</dbReference>
<dbReference type="AlphaFoldDB" id="A0A175RES6"/>
<dbReference type="OrthoDB" id="9789144at2"/>
<sequence length="196" mass="21964">MKRHVTRLLPLVAALALAGCASVPRNTANSCAIFAQRDGLWTDWRGDAQRASAESGVPVAVLMATIQAESNFDAHARPPRRWFLGFIPVGRISSAYGFAQALDGTWTEYQMRTGRYGDRRNNFADAIRFIGWYHAESARRLGIAKDDAYRLYLAYHSGHVGYEKGVWRGRAEALRGAKRAQDMARRYAAQLRQCRG</sequence>
<gene>
    <name evidence="3" type="ORF">NS226_02550</name>
</gene>
<dbReference type="PATRIC" id="fig|401562.3.peg.3644"/>
<feature type="signal peptide" evidence="1">
    <location>
        <begin position="1"/>
        <end position="18"/>
    </location>
</feature>
<protein>
    <submittedName>
        <fullName evidence="3">Membrane protein</fullName>
    </submittedName>
</protein>